<keyword evidence="10" id="KW-1185">Reference proteome</keyword>
<evidence type="ECO:0000256" key="6">
    <source>
        <dbReference type="ARBA" id="ARBA00022989"/>
    </source>
</evidence>
<dbReference type="GO" id="GO:0000030">
    <property type="term" value="F:mannosyltransferase activity"/>
    <property type="evidence" value="ECO:0007669"/>
    <property type="project" value="InterPro"/>
</dbReference>
<evidence type="ECO:0000256" key="4">
    <source>
        <dbReference type="ARBA" id="ARBA00022679"/>
    </source>
</evidence>
<evidence type="ECO:0000256" key="1">
    <source>
        <dbReference type="ARBA" id="ARBA00004141"/>
    </source>
</evidence>
<dbReference type="WBParaSite" id="TCLT_0000569101-mRNA-1">
    <property type="protein sequence ID" value="TCLT_0000569101-mRNA-1"/>
    <property type="gene ID" value="TCLT_0000569101"/>
</dbReference>
<dbReference type="Proteomes" id="UP000276776">
    <property type="component" value="Unassembled WGS sequence"/>
</dbReference>
<keyword evidence="3" id="KW-0328">Glycosyltransferase</keyword>
<dbReference type="PANTHER" id="PTHR31488:SF1">
    <property type="entry name" value="C-MANNOSYLTRANSFERASE DPY19L1"/>
    <property type="match status" value="1"/>
</dbReference>
<keyword evidence="6 8" id="KW-1133">Transmembrane helix</keyword>
<reference evidence="9 10" key="2">
    <citation type="submission" date="2018-11" db="EMBL/GenBank/DDBJ databases">
        <authorList>
            <consortium name="Pathogen Informatics"/>
        </authorList>
    </citation>
    <scope>NUCLEOTIDE SEQUENCE [LARGE SCALE GENOMIC DNA]</scope>
</reference>
<organism evidence="11">
    <name type="scientific">Thelazia callipaeda</name>
    <name type="common">Oriental eyeworm</name>
    <name type="synonym">Parasitic nematode</name>
    <dbReference type="NCBI Taxonomy" id="103827"/>
    <lineage>
        <taxon>Eukaryota</taxon>
        <taxon>Metazoa</taxon>
        <taxon>Ecdysozoa</taxon>
        <taxon>Nematoda</taxon>
        <taxon>Chromadorea</taxon>
        <taxon>Rhabditida</taxon>
        <taxon>Spirurina</taxon>
        <taxon>Spiruromorpha</taxon>
        <taxon>Thelazioidea</taxon>
        <taxon>Thelaziidae</taxon>
        <taxon>Thelazia</taxon>
    </lineage>
</organism>
<protein>
    <submittedName>
        <fullName evidence="11">C-mannosyltransferase dpy-19</fullName>
    </submittedName>
</protein>
<comment type="subcellular location">
    <subcellularLocation>
        <location evidence="1">Membrane</location>
        <topology evidence="1">Multi-pass membrane protein</topology>
    </subcellularLocation>
</comment>
<dbReference type="AlphaFoldDB" id="A0A0N5CYZ6"/>
<feature type="transmembrane region" description="Helical" evidence="8">
    <location>
        <begin position="212"/>
        <end position="229"/>
    </location>
</feature>
<name>A0A0N5CYZ6_THECL</name>
<evidence type="ECO:0000313" key="9">
    <source>
        <dbReference type="EMBL" id="VDN02951.1"/>
    </source>
</evidence>
<feature type="transmembrane region" description="Helical" evidence="8">
    <location>
        <begin position="189"/>
        <end position="206"/>
    </location>
</feature>
<dbReference type="PANTHER" id="PTHR31488">
    <property type="entry name" value="DPY-19-LIKE 1, LIKE (H. SAPIENS)"/>
    <property type="match status" value="1"/>
</dbReference>
<gene>
    <name evidence="9" type="ORF">TCLT_LOCUS5680</name>
</gene>
<sequence>MDSPLKGFSNWKDYYGLYYSYYKKLVREKSFLQGLKQITNDNETEYGHTINSLKRFNIYPEVFIAIAFKYFRNIADKTNWVVEQCWLVNRGESYSSVTSCDGIGNEQYFYVISVFSLASTVASSIFLLAYTLSETVLGGLLAVCCFFFNHNQATRVHWTPPLRESFGYPVFIAQMLTITYILKHLKVGFRWSLLIAFFTTAFMIFWQFSAFALATEMGSLFATFILDFIPIKTMNTIVRGHAIAFLAAFIMLFGNEMLLASFYMSTIVTLLIIVYMDRFLYHIKNRLLYIFLNIVLFVVGTIGIKVALSLLLRVKDDAHIMDLLRAKFTSFANFHTRLYTCTDEFNFIGKQDLMDITTTLLLPSAVLSFFLVFLFLLQHESLLYRNKIRIKPCSEIVYNSIQCVCFIIMASIIMRLKLFMNPHLCIITALLTNHEFVAHVVQSKVPRWVNQVLIVALLSAMAYKGKMNIQKVLGVQGEYGNPSQEALFQWVLEHTKSDSVFAGPMPDMANLKLSTGRPIVNHPHYEDAGQRERTYKVYSILSRKPIKEVYHTLKQMGVNYYIFRPRWCDPSHSLPNCTFQDIWDLVDPANRKRESLCKVIMNALIGKTKTLPLLKVVYMSQEYVVFKL</sequence>
<feature type="transmembrane region" description="Helical" evidence="8">
    <location>
        <begin position="356"/>
        <end position="376"/>
    </location>
</feature>
<feature type="transmembrane region" description="Helical" evidence="8">
    <location>
        <begin position="236"/>
        <end position="254"/>
    </location>
</feature>
<feature type="transmembrane region" description="Helical" evidence="8">
    <location>
        <begin position="260"/>
        <end position="276"/>
    </location>
</feature>
<evidence type="ECO:0000313" key="11">
    <source>
        <dbReference type="WBParaSite" id="TCLT_0000569101-mRNA-1"/>
    </source>
</evidence>
<evidence type="ECO:0000313" key="10">
    <source>
        <dbReference type="Proteomes" id="UP000276776"/>
    </source>
</evidence>
<keyword evidence="5 8" id="KW-0812">Transmembrane</keyword>
<evidence type="ECO:0000256" key="3">
    <source>
        <dbReference type="ARBA" id="ARBA00022676"/>
    </source>
</evidence>
<dbReference type="CDD" id="cd20177">
    <property type="entry name" value="Dpy19"/>
    <property type="match status" value="1"/>
</dbReference>
<keyword evidence="7 8" id="KW-0472">Membrane</keyword>
<evidence type="ECO:0000256" key="8">
    <source>
        <dbReference type="SAM" id="Phobius"/>
    </source>
</evidence>
<evidence type="ECO:0000256" key="5">
    <source>
        <dbReference type="ARBA" id="ARBA00022692"/>
    </source>
</evidence>
<dbReference type="EMBL" id="UYYF01004356">
    <property type="protein sequence ID" value="VDN02951.1"/>
    <property type="molecule type" value="Genomic_DNA"/>
</dbReference>
<dbReference type="STRING" id="103827.A0A0N5CYZ6"/>
<comment type="similarity">
    <text evidence="2">Belongs to the dpy-19 family.</text>
</comment>
<evidence type="ECO:0000256" key="7">
    <source>
        <dbReference type="ARBA" id="ARBA00023136"/>
    </source>
</evidence>
<dbReference type="OrthoDB" id="6019623at2759"/>
<keyword evidence="4" id="KW-0808">Transferase</keyword>
<reference evidence="11" key="1">
    <citation type="submission" date="2017-02" db="UniProtKB">
        <authorList>
            <consortium name="WormBaseParasite"/>
        </authorList>
    </citation>
    <scope>IDENTIFICATION</scope>
</reference>
<feature type="transmembrane region" description="Helical" evidence="8">
    <location>
        <begin position="165"/>
        <end position="182"/>
    </location>
</feature>
<dbReference type="OMA" id="IQGCAWW"/>
<proteinExistence type="inferred from homology"/>
<evidence type="ECO:0000256" key="2">
    <source>
        <dbReference type="ARBA" id="ARBA00008744"/>
    </source>
</evidence>
<feature type="transmembrane region" description="Helical" evidence="8">
    <location>
        <begin position="108"/>
        <end position="129"/>
    </location>
</feature>
<accession>A0A0N5CYZ6</accession>
<feature type="transmembrane region" description="Helical" evidence="8">
    <location>
        <begin position="396"/>
        <end position="414"/>
    </location>
</feature>
<dbReference type="InterPro" id="IPR018732">
    <property type="entry name" value="Dpy-19/Dpy-19-like"/>
</dbReference>
<dbReference type="GO" id="GO:0005637">
    <property type="term" value="C:nuclear inner membrane"/>
    <property type="evidence" value="ECO:0007669"/>
    <property type="project" value="TreeGrafter"/>
</dbReference>
<dbReference type="InterPro" id="IPR047462">
    <property type="entry name" value="Dpy19"/>
</dbReference>
<dbReference type="Pfam" id="PF10034">
    <property type="entry name" value="Dpy19"/>
    <property type="match status" value="1"/>
</dbReference>
<feature type="transmembrane region" description="Helical" evidence="8">
    <location>
        <begin position="288"/>
        <end position="312"/>
    </location>
</feature>